<dbReference type="InterPro" id="IPR033888">
    <property type="entry name" value="DHOD_1B"/>
</dbReference>
<keyword evidence="4 9" id="KW-0963">Cytoplasm</keyword>
<evidence type="ECO:0000256" key="2">
    <source>
        <dbReference type="ARBA" id="ARBA00004725"/>
    </source>
</evidence>
<dbReference type="PANTHER" id="PTHR48109">
    <property type="entry name" value="DIHYDROOROTATE DEHYDROGENASE (QUINONE), MITOCHONDRIAL-RELATED"/>
    <property type="match status" value="1"/>
</dbReference>
<dbReference type="CDD" id="cd04740">
    <property type="entry name" value="DHOD_1B_like"/>
    <property type="match status" value="1"/>
</dbReference>
<dbReference type="InterPro" id="IPR013785">
    <property type="entry name" value="Aldolase_TIM"/>
</dbReference>
<comment type="similarity">
    <text evidence="3 9">Belongs to the dihydroorotate dehydrogenase family. Type 1 subfamily.</text>
</comment>
<dbReference type="SUPFAM" id="SSF51395">
    <property type="entry name" value="FMN-linked oxidoreductases"/>
    <property type="match status" value="1"/>
</dbReference>
<accession>A0A7C1GB98</accession>
<feature type="domain" description="Dihydroorotate dehydrogenase catalytic" evidence="10">
    <location>
        <begin position="8"/>
        <end position="286"/>
    </location>
</feature>
<gene>
    <name evidence="9" type="primary">pyrD</name>
    <name evidence="11" type="ORF">ENN26_09775</name>
</gene>
<evidence type="ECO:0000256" key="5">
    <source>
        <dbReference type="ARBA" id="ARBA00022630"/>
    </source>
</evidence>
<comment type="cofactor">
    <cofactor evidence="9">
        <name>FMN</name>
        <dbReference type="ChEBI" id="CHEBI:58210"/>
    </cofactor>
    <text evidence="9">Binds 1 FMN per subunit.</text>
</comment>
<dbReference type="NCBIfam" id="TIGR01037">
    <property type="entry name" value="pyrD_sub1_fam"/>
    <property type="match status" value="1"/>
</dbReference>
<dbReference type="GO" id="GO:0004152">
    <property type="term" value="F:dihydroorotate dehydrogenase activity"/>
    <property type="evidence" value="ECO:0007669"/>
    <property type="project" value="UniProtKB-UniRule"/>
</dbReference>
<dbReference type="InterPro" id="IPR012135">
    <property type="entry name" value="Dihydroorotate_DH_1_2"/>
</dbReference>
<evidence type="ECO:0000256" key="7">
    <source>
        <dbReference type="ARBA" id="ARBA00022975"/>
    </source>
</evidence>
<dbReference type="EC" id="1.3.-.-" evidence="9"/>
<sequence length="303" mass="32205">MMSSEPSLSVDLGVLKLRNPIIIASGVLGVSIGLMKRAEEAGAAAITSKTTTLEPRKGHENPVVYELEYGLLNSMGLPNPGAEEMGKILEEAKRIINVPIIASFGASTPEEALKIAEHLKRADALELNASCPHVKGLGADLMSDPKALHDIISEVKASGYKIFLKLSAHGDYLYIARKAYDAGVDGFTAINTLKAMAIDINAKKPVLGGKVGGLSGKAIHPVALRIVYELRREFPDVPIIGTGGVETWHDAVELLLAGAKAIGIGTVLKKGFHTIGQLLDGIKEYLAMNGYRDVNEITGLAHK</sequence>
<keyword evidence="7 9" id="KW-0665">Pyrimidine biosynthesis</keyword>
<dbReference type="HAMAP" id="MF_00224">
    <property type="entry name" value="DHO_dh_type1"/>
    <property type="match status" value="1"/>
</dbReference>
<feature type="binding site" evidence="9">
    <location>
        <position position="25"/>
    </location>
    <ligand>
        <name>FMN</name>
        <dbReference type="ChEBI" id="CHEBI:58210"/>
    </ligand>
</feature>
<dbReference type="PIRSF" id="PIRSF000164">
    <property type="entry name" value="DHO_oxidase"/>
    <property type="match status" value="1"/>
</dbReference>
<feature type="binding site" evidence="9">
    <location>
        <position position="216"/>
    </location>
    <ligand>
        <name>FMN</name>
        <dbReference type="ChEBI" id="CHEBI:58210"/>
    </ligand>
</feature>
<evidence type="ECO:0000256" key="9">
    <source>
        <dbReference type="HAMAP-Rule" id="MF_00224"/>
    </source>
</evidence>
<dbReference type="AlphaFoldDB" id="A0A7C1GB98"/>
<feature type="binding site" evidence="9">
    <location>
        <position position="128"/>
    </location>
    <ligand>
        <name>FMN</name>
        <dbReference type="ChEBI" id="CHEBI:58210"/>
    </ligand>
</feature>
<dbReference type="Gene3D" id="3.20.20.70">
    <property type="entry name" value="Aldolase class I"/>
    <property type="match status" value="1"/>
</dbReference>
<reference evidence="11" key="1">
    <citation type="journal article" date="2020" name="mSystems">
        <title>Genome- and Community-Level Interaction Insights into Carbon Utilization and Element Cycling Functions of Hydrothermarchaeota in Hydrothermal Sediment.</title>
        <authorList>
            <person name="Zhou Z."/>
            <person name="Liu Y."/>
            <person name="Xu W."/>
            <person name="Pan J."/>
            <person name="Luo Z.H."/>
            <person name="Li M."/>
        </authorList>
    </citation>
    <scope>NUCLEOTIDE SEQUENCE [LARGE SCALE GENOMIC DNA]</scope>
    <source>
        <strain evidence="11">SpSt-116</strain>
    </source>
</reference>
<feature type="binding site" evidence="9">
    <location>
        <begin position="265"/>
        <end position="266"/>
    </location>
    <ligand>
        <name>FMN</name>
        <dbReference type="ChEBI" id="CHEBI:58210"/>
    </ligand>
</feature>
<dbReference type="GO" id="GO:0006207">
    <property type="term" value="P:'de novo' pyrimidine nucleobase biosynthetic process"/>
    <property type="evidence" value="ECO:0007669"/>
    <property type="project" value="InterPro"/>
</dbReference>
<organism evidence="11">
    <name type="scientific">Thermofilum adornatum</name>
    <dbReference type="NCBI Taxonomy" id="1365176"/>
    <lineage>
        <taxon>Archaea</taxon>
        <taxon>Thermoproteota</taxon>
        <taxon>Thermoprotei</taxon>
        <taxon>Thermofilales</taxon>
        <taxon>Thermofilaceae</taxon>
        <taxon>Thermofilum</taxon>
    </lineage>
</organism>
<dbReference type="GO" id="GO:0005737">
    <property type="term" value="C:cytoplasm"/>
    <property type="evidence" value="ECO:0007669"/>
    <property type="project" value="UniProtKB-SubCell"/>
</dbReference>
<dbReference type="PANTHER" id="PTHR48109:SF1">
    <property type="entry name" value="DIHYDROOROTATE DEHYDROGENASE (FUMARATE)"/>
    <property type="match status" value="1"/>
</dbReference>
<evidence type="ECO:0000256" key="8">
    <source>
        <dbReference type="ARBA" id="ARBA00023002"/>
    </source>
</evidence>
<dbReference type="InterPro" id="IPR024920">
    <property type="entry name" value="Dihydroorotate_DH_1"/>
</dbReference>
<evidence type="ECO:0000256" key="4">
    <source>
        <dbReference type="ARBA" id="ARBA00022490"/>
    </source>
</evidence>
<dbReference type="InterPro" id="IPR005720">
    <property type="entry name" value="Dihydroorotate_DH_cat"/>
</dbReference>
<evidence type="ECO:0000256" key="1">
    <source>
        <dbReference type="ARBA" id="ARBA00004496"/>
    </source>
</evidence>
<comment type="caution">
    <text evidence="9">Lacks conserved residue(s) required for the propagation of feature annotation.</text>
</comment>
<dbReference type="PROSITE" id="PS00912">
    <property type="entry name" value="DHODEHASE_2"/>
    <property type="match status" value="1"/>
</dbReference>
<comment type="pathway">
    <text evidence="2 9">Pyrimidine metabolism; UMP biosynthesis via de novo pathway.</text>
</comment>
<feature type="binding site" evidence="9">
    <location>
        <position position="190"/>
    </location>
    <ligand>
        <name>FMN</name>
        <dbReference type="ChEBI" id="CHEBI:58210"/>
    </ligand>
</feature>
<keyword evidence="6 9" id="KW-0288">FMN</keyword>
<evidence type="ECO:0000313" key="11">
    <source>
        <dbReference type="EMBL" id="HDP16044.1"/>
    </source>
</evidence>
<dbReference type="InterPro" id="IPR001295">
    <property type="entry name" value="Dihydroorotate_DH_CS"/>
</dbReference>
<dbReference type="PROSITE" id="PS00911">
    <property type="entry name" value="DHODEHASE_1"/>
    <property type="match status" value="1"/>
</dbReference>
<keyword evidence="8 9" id="KW-0560">Oxidoreductase</keyword>
<name>A0A7C1GB98_9CREN</name>
<comment type="subcellular location">
    <subcellularLocation>
        <location evidence="1 9">Cytoplasm</location>
    </subcellularLocation>
</comment>
<comment type="catalytic activity">
    <reaction evidence="9">
        <text>(S)-dihydroorotate + A = orotate + AH2</text>
        <dbReference type="Rhea" id="RHEA:18073"/>
        <dbReference type="ChEBI" id="CHEBI:13193"/>
        <dbReference type="ChEBI" id="CHEBI:17499"/>
        <dbReference type="ChEBI" id="CHEBI:30839"/>
        <dbReference type="ChEBI" id="CHEBI:30864"/>
    </reaction>
</comment>
<feature type="binding site" evidence="9">
    <location>
        <begin position="191"/>
        <end position="192"/>
    </location>
    <ligand>
        <name>substrate</name>
    </ligand>
</feature>
<dbReference type="Pfam" id="PF01180">
    <property type="entry name" value="DHO_dh"/>
    <property type="match status" value="1"/>
</dbReference>
<comment type="function">
    <text evidence="9">Catalyzes the conversion of dihydroorotate to orotate.</text>
</comment>
<feature type="binding site" evidence="9">
    <location>
        <position position="49"/>
    </location>
    <ligand>
        <name>substrate</name>
    </ligand>
</feature>
<comment type="caution">
    <text evidence="11">The sequence shown here is derived from an EMBL/GenBank/DDBJ whole genome shotgun (WGS) entry which is preliminary data.</text>
</comment>
<dbReference type="FunFam" id="3.20.20.70:FF:000027">
    <property type="entry name" value="Dihydropyrimidine dehydrogenase [NADP(+)]"/>
    <property type="match status" value="1"/>
</dbReference>
<dbReference type="GO" id="GO:0044205">
    <property type="term" value="P:'de novo' UMP biosynthetic process"/>
    <property type="evidence" value="ECO:0007669"/>
    <property type="project" value="UniProtKB-UniRule"/>
</dbReference>
<dbReference type="NCBIfam" id="NF005574">
    <property type="entry name" value="PRK07259.1"/>
    <property type="match status" value="1"/>
</dbReference>
<feature type="binding site" evidence="9">
    <location>
        <begin position="49"/>
        <end position="50"/>
    </location>
    <ligand>
        <name>FMN</name>
        <dbReference type="ChEBI" id="CHEBI:58210"/>
    </ligand>
</feature>
<dbReference type="InterPro" id="IPR050074">
    <property type="entry name" value="DHO_dehydrogenase"/>
</dbReference>
<proteinExistence type="inferred from homology"/>
<dbReference type="EMBL" id="DSAY01000184">
    <property type="protein sequence ID" value="HDP16044.1"/>
    <property type="molecule type" value="Genomic_DNA"/>
</dbReference>
<feature type="active site" description="Nucleophile" evidence="9">
    <location>
        <position position="131"/>
    </location>
</feature>
<protein>
    <recommendedName>
        <fullName evidence="9">Dihydroorotate dehydrogenase</fullName>
        <shortName evidence="9">DHOD</shortName>
        <shortName evidence="9">DHODase</shortName>
        <shortName evidence="9">DHOdehase</shortName>
        <ecNumber evidence="9">1.3.-.-</ecNumber>
    </recommendedName>
</protein>
<feature type="binding site" evidence="9">
    <location>
        <position position="165"/>
    </location>
    <ligand>
        <name>FMN</name>
        <dbReference type="ChEBI" id="CHEBI:58210"/>
    </ligand>
</feature>
<feature type="binding site" evidence="9">
    <location>
        <position position="128"/>
    </location>
    <ligand>
        <name>substrate</name>
    </ligand>
</feature>
<evidence type="ECO:0000259" key="10">
    <source>
        <dbReference type="Pfam" id="PF01180"/>
    </source>
</evidence>
<evidence type="ECO:0000256" key="6">
    <source>
        <dbReference type="ARBA" id="ARBA00022643"/>
    </source>
</evidence>
<evidence type="ECO:0000256" key="3">
    <source>
        <dbReference type="ARBA" id="ARBA00008008"/>
    </source>
</evidence>
<dbReference type="UniPathway" id="UPA00070"/>
<feature type="binding site" evidence="9">
    <location>
        <begin position="243"/>
        <end position="244"/>
    </location>
    <ligand>
        <name>FMN</name>
        <dbReference type="ChEBI" id="CHEBI:58210"/>
    </ligand>
</feature>
<feature type="binding site" evidence="9">
    <location>
        <begin position="73"/>
        <end position="77"/>
    </location>
    <ligand>
        <name>substrate</name>
    </ligand>
</feature>
<dbReference type="InterPro" id="IPR049622">
    <property type="entry name" value="Dihydroorotate_DH_I"/>
</dbReference>
<keyword evidence="5 9" id="KW-0285">Flavoprotein</keyword>